<feature type="region of interest" description="Disordered" evidence="1">
    <location>
        <begin position="32"/>
        <end position="86"/>
    </location>
</feature>
<reference evidence="2" key="2">
    <citation type="journal article" date="2015" name="Data Brief">
        <title>Shoot transcriptome of the giant reed, Arundo donax.</title>
        <authorList>
            <person name="Barrero R.A."/>
            <person name="Guerrero F.D."/>
            <person name="Moolhuijzen P."/>
            <person name="Goolsby J.A."/>
            <person name="Tidwell J."/>
            <person name="Bellgard S.E."/>
            <person name="Bellgard M.I."/>
        </authorList>
    </citation>
    <scope>NUCLEOTIDE SEQUENCE</scope>
    <source>
        <tissue evidence="2">Shoot tissue taken approximately 20 cm above the soil surface</tissue>
    </source>
</reference>
<organism evidence="2">
    <name type="scientific">Arundo donax</name>
    <name type="common">Giant reed</name>
    <name type="synonym">Donax arundinaceus</name>
    <dbReference type="NCBI Taxonomy" id="35708"/>
    <lineage>
        <taxon>Eukaryota</taxon>
        <taxon>Viridiplantae</taxon>
        <taxon>Streptophyta</taxon>
        <taxon>Embryophyta</taxon>
        <taxon>Tracheophyta</taxon>
        <taxon>Spermatophyta</taxon>
        <taxon>Magnoliopsida</taxon>
        <taxon>Liliopsida</taxon>
        <taxon>Poales</taxon>
        <taxon>Poaceae</taxon>
        <taxon>PACMAD clade</taxon>
        <taxon>Arundinoideae</taxon>
        <taxon>Arundineae</taxon>
        <taxon>Arundo</taxon>
    </lineage>
</organism>
<dbReference type="EMBL" id="GBRH01209133">
    <property type="protein sequence ID" value="JAD88762.1"/>
    <property type="molecule type" value="Transcribed_RNA"/>
</dbReference>
<protein>
    <submittedName>
        <fullName evidence="2">Low molecular weight protein-tyrosine-phosphatase slr0328</fullName>
    </submittedName>
</protein>
<reference evidence="2" key="1">
    <citation type="submission" date="2014-09" db="EMBL/GenBank/DDBJ databases">
        <authorList>
            <person name="Magalhaes I.L.F."/>
            <person name="Oliveira U."/>
            <person name="Santos F.R."/>
            <person name="Vidigal T.H.D.A."/>
            <person name="Brescovit A.D."/>
            <person name="Santos A.J."/>
        </authorList>
    </citation>
    <scope>NUCLEOTIDE SEQUENCE</scope>
    <source>
        <tissue evidence="2">Shoot tissue taken approximately 20 cm above the soil surface</tissue>
    </source>
</reference>
<name>A0A0A9DYC4_ARUDO</name>
<feature type="compositionally biased region" description="Basic residues" evidence="1">
    <location>
        <begin position="50"/>
        <end position="70"/>
    </location>
</feature>
<accession>A0A0A9DYC4</accession>
<dbReference type="AlphaFoldDB" id="A0A0A9DYC4"/>
<evidence type="ECO:0000256" key="1">
    <source>
        <dbReference type="SAM" id="MobiDB-lite"/>
    </source>
</evidence>
<evidence type="ECO:0000313" key="2">
    <source>
        <dbReference type="EMBL" id="JAD88762.1"/>
    </source>
</evidence>
<sequence>MISNGASRVYMKLGVKSTLAYKVPEHRLSCRTPANVPEANEEDGKGLRLSSRRRRRTRLRSHPLRRRRESRARVQSPVGTGEQRCDAAAVPVTMDGSELDKWISLAAPSNKRVSSCCWVRS</sequence>
<proteinExistence type="predicted"/>